<reference evidence="8 9" key="1">
    <citation type="submission" date="2021-03" db="EMBL/GenBank/DDBJ databases">
        <title>Genomic and phenotypic characterization of Chloracidobacterium isolates provides evidence for multiple species.</title>
        <authorList>
            <person name="Saini M.K."/>
            <person name="Costas A.M.G."/>
            <person name="Tank M."/>
            <person name="Bryant D.A."/>
        </authorList>
    </citation>
    <scope>NUCLEOTIDE SEQUENCE [LARGE SCALE GENOMIC DNA]</scope>
    <source>
        <strain evidence="8 9">N</strain>
    </source>
</reference>
<gene>
    <name evidence="6" type="primary">pyrC</name>
    <name evidence="8" type="ORF">J8C05_07645</name>
</gene>
<evidence type="ECO:0000256" key="6">
    <source>
        <dbReference type="HAMAP-Rule" id="MF_00220"/>
    </source>
</evidence>
<comment type="cofactor">
    <cofactor evidence="6">
        <name>Zn(2+)</name>
        <dbReference type="ChEBI" id="CHEBI:29105"/>
    </cofactor>
    <text evidence="6">Binds 2 Zn(2+) ions per subunit.</text>
</comment>
<dbReference type="Pfam" id="PF12890">
    <property type="entry name" value="DHOase"/>
    <property type="match status" value="1"/>
</dbReference>
<evidence type="ECO:0000256" key="5">
    <source>
        <dbReference type="ARBA" id="ARBA00022975"/>
    </source>
</evidence>
<dbReference type="SUPFAM" id="SSF51338">
    <property type="entry name" value="Composite domain of metallo-dependent hydrolases"/>
    <property type="match status" value="1"/>
</dbReference>
<feature type="binding site" evidence="6">
    <location>
        <position position="306"/>
    </location>
    <ligand>
        <name>Zn(2+)</name>
        <dbReference type="ChEBI" id="CHEBI:29105"/>
        <label>1</label>
    </ligand>
</feature>
<dbReference type="PROSITE" id="PS00483">
    <property type="entry name" value="DIHYDROOROTASE_2"/>
    <property type="match status" value="1"/>
</dbReference>
<evidence type="ECO:0000256" key="1">
    <source>
        <dbReference type="ARBA" id="ARBA00002368"/>
    </source>
</evidence>
<feature type="binding site" evidence="6">
    <location>
        <position position="63"/>
    </location>
    <ligand>
        <name>Zn(2+)</name>
        <dbReference type="ChEBI" id="CHEBI:29105"/>
        <label>1</label>
    </ligand>
</feature>
<accession>A0ABX8AX29</accession>
<dbReference type="InterPro" id="IPR032466">
    <property type="entry name" value="Metal_Hydrolase"/>
</dbReference>
<evidence type="ECO:0000256" key="3">
    <source>
        <dbReference type="ARBA" id="ARBA00022723"/>
    </source>
</evidence>
<dbReference type="PROSITE" id="PS00482">
    <property type="entry name" value="DIHYDROOROTASE_1"/>
    <property type="match status" value="1"/>
</dbReference>
<feature type="domain" description="Dihydroorotase catalytic" evidence="7">
    <location>
        <begin position="52"/>
        <end position="236"/>
    </location>
</feature>
<comment type="catalytic activity">
    <reaction evidence="6">
        <text>(S)-dihydroorotate + H2O = N-carbamoyl-L-aspartate + H(+)</text>
        <dbReference type="Rhea" id="RHEA:24296"/>
        <dbReference type="ChEBI" id="CHEBI:15377"/>
        <dbReference type="ChEBI" id="CHEBI:15378"/>
        <dbReference type="ChEBI" id="CHEBI:30864"/>
        <dbReference type="ChEBI" id="CHEBI:32814"/>
        <dbReference type="EC" id="3.5.2.3"/>
    </reaction>
</comment>
<keyword evidence="5 6" id="KW-0665">Pyrimidine biosynthesis</keyword>
<organism evidence="8 9">
    <name type="scientific">Chloracidobacterium sp. N</name>
    <dbReference type="NCBI Taxonomy" id="2821540"/>
    <lineage>
        <taxon>Bacteria</taxon>
        <taxon>Pseudomonadati</taxon>
        <taxon>Acidobacteriota</taxon>
        <taxon>Terriglobia</taxon>
        <taxon>Terriglobales</taxon>
        <taxon>Acidobacteriaceae</taxon>
        <taxon>Chloracidobacterium</taxon>
        <taxon>Chloracidobacterium aggregatum</taxon>
    </lineage>
</organism>
<keyword evidence="4 6" id="KW-0378">Hydrolase</keyword>
<dbReference type="SUPFAM" id="SSF51556">
    <property type="entry name" value="Metallo-dependent hydrolases"/>
    <property type="match status" value="1"/>
</dbReference>
<protein>
    <recommendedName>
        <fullName evidence="6">Dihydroorotase</fullName>
        <shortName evidence="6">DHOase</shortName>
        <ecNumber evidence="6">3.5.2.3</ecNumber>
    </recommendedName>
</protein>
<feature type="binding site" evidence="6">
    <location>
        <begin position="63"/>
        <end position="65"/>
    </location>
    <ligand>
        <name>substrate</name>
    </ligand>
</feature>
<dbReference type="PANTHER" id="PTHR43668:SF2">
    <property type="entry name" value="ALLANTOINASE"/>
    <property type="match status" value="1"/>
</dbReference>
<dbReference type="HAMAP" id="MF_00220_B">
    <property type="entry name" value="PyrC_classI_B"/>
    <property type="match status" value="1"/>
</dbReference>
<feature type="binding site" evidence="6">
    <location>
        <position position="61"/>
    </location>
    <ligand>
        <name>Zn(2+)</name>
        <dbReference type="ChEBI" id="CHEBI:29105"/>
        <label>1</label>
    </ligand>
</feature>
<evidence type="ECO:0000313" key="8">
    <source>
        <dbReference type="EMBL" id="QUV93248.1"/>
    </source>
</evidence>
<dbReference type="InterPro" id="IPR050138">
    <property type="entry name" value="DHOase/Allantoinase_Hydrolase"/>
</dbReference>
<name>A0ABX8AX29_9BACT</name>
<dbReference type="PANTHER" id="PTHR43668">
    <property type="entry name" value="ALLANTOINASE"/>
    <property type="match status" value="1"/>
</dbReference>
<dbReference type="Gene3D" id="3.20.20.140">
    <property type="entry name" value="Metal-dependent hydrolases"/>
    <property type="match status" value="1"/>
</dbReference>
<feature type="binding site" evidence="6">
    <location>
        <position position="153"/>
    </location>
    <ligand>
        <name>Zn(2+)</name>
        <dbReference type="ChEBI" id="CHEBI:29105"/>
        <label>1</label>
    </ligand>
</feature>
<keyword evidence="6" id="KW-0862">Zinc</keyword>
<keyword evidence="9" id="KW-1185">Reference proteome</keyword>
<evidence type="ECO:0000256" key="2">
    <source>
        <dbReference type="ARBA" id="ARBA00010286"/>
    </source>
</evidence>
<dbReference type="InterPro" id="IPR002195">
    <property type="entry name" value="Dihydroorotase_CS"/>
</dbReference>
<feature type="binding site" evidence="6">
    <location>
        <position position="279"/>
    </location>
    <ligand>
        <name>substrate</name>
    </ligand>
</feature>
<evidence type="ECO:0000259" key="7">
    <source>
        <dbReference type="Pfam" id="PF12890"/>
    </source>
</evidence>
<dbReference type="InterPro" id="IPR011059">
    <property type="entry name" value="Metal-dep_hydrolase_composite"/>
</dbReference>
<feature type="binding site" evidence="6">
    <location>
        <position position="310"/>
    </location>
    <ligand>
        <name>substrate</name>
    </ligand>
</feature>
<keyword evidence="3 6" id="KW-0479">Metal-binding</keyword>
<feature type="binding site" evidence="6">
    <location>
        <position position="95"/>
    </location>
    <ligand>
        <name>substrate</name>
    </ligand>
</feature>
<evidence type="ECO:0000256" key="4">
    <source>
        <dbReference type="ARBA" id="ARBA00022801"/>
    </source>
</evidence>
<comment type="similarity">
    <text evidence="2 6">Belongs to the metallo-dependent hydrolases superfamily. DHOase family. Class I DHOase subfamily.</text>
</comment>
<dbReference type="InterPro" id="IPR024403">
    <property type="entry name" value="DHOase_cat"/>
</dbReference>
<dbReference type="EMBL" id="CP072642">
    <property type="protein sequence ID" value="QUV93248.1"/>
    <property type="molecule type" value="Genomic_DNA"/>
</dbReference>
<feature type="active site" evidence="6">
    <location>
        <position position="306"/>
    </location>
</feature>
<proteinExistence type="inferred from homology"/>
<dbReference type="EC" id="3.5.2.3" evidence="6"/>
<dbReference type="CDD" id="cd01317">
    <property type="entry name" value="DHOase_IIa"/>
    <property type="match status" value="1"/>
</dbReference>
<dbReference type="Proteomes" id="UP000677668">
    <property type="component" value="Chromosome 1"/>
</dbReference>
<dbReference type="RefSeq" id="WP_211421645.1">
    <property type="nucleotide sequence ID" value="NZ_CP072642.1"/>
</dbReference>
<feature type="binding site" evidence="6">
    <location>
        <position position="153"/>
    </location>
    <ligand>
        <name>Zn(2+)</name>
        <dbReference type="ChEBI" id="CHEBI:29105"/>
        <label>2</label>
    </ligand>
</feature>
<evidence type="ECO:0000313" key="9">
    <source>
        <dbReference type="Proteomes" id="UP000677668"/>
    </source>
</evidence>
<feature type="binding site" evidence="6">
    <location>
        <begin position="324"/>
        <end position="325"/>
    </location>
    <ligand>
        <name>substrate</name>
    </ligand>
</feature>
<feature type="binding site" evidence="6">
    <location>
        <position position="233"/>
    </location>
    <ligand>
        <name>Zn(2+)</name>
        <dbReference type="ChEBI" id="CHEBI:29105"/>
        <label>2</label>
    </ligand>
</feature>
<comment type="function">
    <text evidence="1 6">Catalyzes the reversible cyclization of carbamoyl aspartate to dihydroorotate.</text>
</comment>
<comment type="pathway">
    <text evidence="6">Pyrimidine metabolism; UMP biosynthesis via de novo pathway; (S)-dihydroorotate from bicarbonate: step 3/3.</text>
</comment>
<dbReference type="NCBIfam" id="TIGR00857">
    <property type="entry name" value="pyrC_multi"/>
    <property type="match status" value="1"/>
</dbReference>
<dbReference type="InterPro" id="IPR004722">
    <property type="entry name" value="DHOase"/>
</dbReference>
<sequence length="441" mass="46265">MALVIRNGRVCDPSQNLDAVMDVLVVDGRIAALGPNLDIPPQAELVDATGLVVAPGFIDVHVHLREPGFTAKETIATGTRAAVAGGFTAVCCMANTSPVNDSPLVTRYILDRAQEAAACRVYPIGAVTKGLQGEALADIGGMAAAGVVALSDDGHGIANANLLRRALEYASDFGLPVIDHCENRDLAAGGVINEGAVSTRLGVRGMTRAAEEVDVARDVVLSSLTGAHIHIAHLSTAGSLELVRRARAEGLPITCEVTPHHLTLDESAVLTLGPLAKMNPPLRTAGDVEALLEGVADGTVTCLATDHAPHTTLEKDQVLLHASFGVVGLECAVSLMLDRLHWRQGIPLPRLIELFSTGPARAFNLPGGTLQIGCPADMTILDIHRETVVDVRQWQSKARNCPFDGWRLKGAPVMVVVGGERRSVLLPPVLAETVAADHGTS</sequence>
<dbReference type="Gene3D" id="2.30.40.10">
    <property type="entry name" value="Urease, subunit C, domain 1"/>
    <property type="match status" value="1"/>
</dbReference>
<feature type="binding site" evidence="6">
    <location>
        <position position="180"/>
    </location>
    <ligand>
        <name>Zn(2+)</name>
        <dbReference type="ChEBI" id="CHEBI:29105"/>
        <label>2</label>
    </ligand>
</feature>